<feature type="region of interest" description="Disordered" evidence="4">
    <location>
        <begin position="1"/>
        <end position="21"/>
    </location>
</feature>
<evidence type="ECO:0000256" key="2">
    <source>
        <dbReference type="ARBA" id="ARBA00022723"/>
    </source>
</evidence>
<feature type="region of interest" description="Disordered" evidence="4">
    <location>
        <begin position="50"/>
        <end position="71"/>
    </location>
</feature>
<evidence type="ECO:0000256" key="4">
    <source>
        <dbReference type="SAM" id="MobiDB-lite"/>
    </source>
</evidence>
<dbReference type="GO" id="GO:0005634">
    <property type="term" value="C:nucleus"/>
    <property type="evidence" value="ECO:0007669"/>
    <property type="project" value="UniProtKB-SubCell"/>
</dbReference>
<name>A0A1L7X146_9HELO</name>
<dbReference type="GO" id="GO:0008270">
    <property type="term" value="F:zinc ion binding"/>
    <property type="evidence" value="ECO:0007669"/>
    <property type="project" value="InterPro"/>
</dbReference>
<sequence>MSTDPAMSPLAPSPSSYYQSSKPHRVLACVRCQQRKVKCDRTFPCKNCQNSHSQCVPATKNPSRQRKRRFPERELLERLRKYEDLLQQNNIKFQPLHKDAAGQKEFSSTQAGDESDDEQLEAVGQDGLSPSTVTSERRYEPKNLWRALNSGSRDHDSDSDGVREVAVLKGWGKLFGDNDHLLFGSPNTNVDLSTLHPEPVQVFRLWQIYLDNVNSLLKVTHTPSLQGRIVEAASNLENINPTLEALLFGIYCVAILSLDVDDCQVIFASSREDLLRRFQFGCQQALLNCRFLRSTDRDCLTALYLYLVSVRPRTVPQSLSAMLGAAIRIAQRMGIDSESALAKCAPFDAELRRRLWWSLVLFDTRISEMADHKAATLAPTWDCKIPLNVDDSDLRPELKEPPGVLSKSTDALFAVVRSALGDFVRHTMFHLDFTNPALKPVFKTAQLSLNSDVVDLDTLEKMIEDRYLKICNPEIPFHFMTIWWARAQIARCRLWEYHSRYADSSMQPTDNQRDAAISHALRMLECDTKLMTSPLTKRFFWLIEYHFPFPSYIQILQDLKRRPGSEQAERAWEAMSDNYESRFGFLYYEGESPFYKIFAKIVLQAWEAREQAFGQPEEPLIPPRMISSVKQRMAEIEQSERISGTERPDTAIGMGTGDFPMSIPMGSSGNGMLHNMGGLCGVGPIGPAYINMPGQAPTDVDMSNMNWAAIDWGFGNMYPGTWNAGL</sequence>
<dbReference type="InterPro" id="IPR036864">
    <property type="entry name" value="Zn2-C6_fun-type_DNA-bd_sf"/>
</dbReference>
<dbReference type="GO" id="GO:0003677">
    <property type="term" value="F:DNA binding"/>
    <property type="evidence" value="ECO:0007669"/>
    <property type="project" value="InterPro"/>
</dbReference>
<dbReference type="OrthoDB" id="2269373at2759"/>
<dbReference type="CDD" id="cd12148">
    <property type="entry name" value="fungal_TF_MHR"/>
    <property type="match status" value="1"/>
</dbReference>
<dbReference type="PANTHER" id="PTHR31001:SF45">
    <property type="entry name" value="ZN(II)2CYS6 TRANSCRIPTION FACTOR (EUROFUNG)"/>
    <property type="match status" value="1"/>
</dbReference>
<dbReference type="Pfam" id="PF00172">
    <property type="entry name" value="Zn_clus"/>
    <property type="match status" value="1"/>
</dbReference>
<dbReference type="GO" id="GO:0006351">
    <property type="term" value="P:DNA-templated transcription"/>
    <property type="evidence" value="ECO:0007669"/>
    <property type="project" value="InterPro"/>
</dbReference>
<dbReference type="Gene3D" id="4.10.240.10">
    <property type="entry name" value="Zn(2)-C6 fungal-type DNA-binding domain"/>
    <property type="match status" value="1"/>
</dbReference>
<reference evidence="6 7" key="1">
    <citation type="submission" date="2016-03" db="EMBL/GenBank/DDBJ databases">
        <authorList>
            <person name="Ploux O."/>
        </authorList>
    </citation>
    <scope>NUCLEOTIDE SEQUENCE [LARGE SCALE GENOMIC DNA]</scope>
    <source>
        <strain evidence="6 7">UAMH 11012</strain>
    </source>
</reference>
<dbReference type="SMART" id="SM00066">
    <property type="entry name" value="GAL4"/>
    <property type="match status" value="1"/>
</dbReference>
<feature type="region of interest" description="Disordered" evidence="4">
    <location>
        <begin position="96"/>
        <end position="140"/>
    </location>
</feature>
<feature type="domain" description="Zn(2)-C6 fungal-type" evidence="5">
    <location>
        <begin position="28"/>
        <end position="56"/>
    </location>
</feature>
<comment type="subcellular location">
    <subcellularLocation>
        <location evidence="1">Nucleus</location>
    </subcellularLocation>
</comment>
<dbReference type="InterPro" id="IPR001138">
    <property type="entry name" value="Zn2Cys6_DnaBD"/>
</dbReference>
<protein>
    <submittedName>
        <fullName evidence="6">Related to C6 transcription factor</fullName>
    </submittedName>
</protein>
<dbReference type="CDD" id="cd00067">
    <property type="entry name" value="GAL4"/>
    <property type="match status" value="1"/>
</dbReference>
<organism evidence="6 7">
    <name type="scientific">Phialocephala subalpina</name>
    <dbReference type="NCBI Taxonomy" id="576137"/>
    <lineage>
        <taxon>Eukaryota</taxon>
        <taxon>Fungi</taxon>
        <taxon>Dikarya</taxon>
        <taxon>Ascomycota</taxon>
        <taxon>Pezizomycotina</taxon>
        <taxon>Leotiomycetes</taxon>
        <taxon>Helotiales</taxon>
        <taxon>Mollisiaceae</taxon>
        <taxon>Phialocephala</taxon>
        <taxon>Phialocephala fortinii species complex</taxon>
    </lineage>
</organism>
<dbReference type="STRING" id="576137.A0A1L7X146"/>
<proteinExistence type="predicted"/>
<dbReference type="InterPro" id="IPR050613">
    <property type="entry name" value="Sec_Metabolite_Reg"/>
</dbReference>
<dbReference type="SMART" id="SM00906">
    <property type="entry name" value="Fungal_trans"/>
    <property type="match status" value="1"/>
</dbReference>
<dbReference type="EMBL" id="FJOG01000012">
    <property type="protein sequence ID" value="CZR58747.1"/>
    <property type="molecule type" value="Genomic_DNA"/>
</dbReference>
<keyword evidence="7" id="KW-1185">Reference proteome</keyword>
<gene>
    <name evidence="6" type="ORF">PAC_08639</name>
</gene>
<dbReference type="PROSITE" id="PS50048">
    <property type="entry name" value="ZN2_CY6_FUNGAL_2"/>
    <property type="match status" value="1"/>
</dbReference>
<evidence type="ECO:0000256" key="3">
    <source>
        <dbReference type="ARBA" id="ARBA00023242"/>
    </source>
</evidence>
<dbReference type="Pfam" id="PF04082">
    <property type="entry name" value="Fungal_trans"/>
    <property type="match status" value="1"/>
</dbReference>
<dbReference type="PANTHER" id="PTHR31001">
    <property type="entry name" value="UNCHARACTERIZED TRANSCRIPTIONAL REGULATORY PROTEIN"/>
    <property type="match status" value="1"/>
</dbReference>
<feature type="compositionally biased region" description="Polar residues" evidence="4">
    <location>
        <begin position="50"/>
        <end position="62"/>
    </location>
</feature>
<dbReference type="Proteomes" id="UP000184330">
    <property type="component" value="Unassembled WGS sequence"/>
</dbReference>
<evidence type="ECO:0000313" key="6">
    <source>
        <dbReference type="EMBL" id="CZR58747.1"/>
    </source>
</evidence>
<dbReference type="SUPFAM" id="SSF57701">
    <property type="entry name" value="Zn2/Cys6 DNA-binding domain"/>
    <property type="match status" value="1"/>
</dbReference>
<evidence type="ECO:0000256" key="1">
    <source>
        <dbReference type="ARBA" id="ARBA00004123"/>
    </source>
</evidence>
<evidence type="ECO:0000313" key="7">
    <source>
        <dbReference type="Proteomes" id="UP000184330"/>
    </source>
</evidence>
<keyword evidence="3" id="KW-0539">Nucleus</keyword>
<evidence type="ECO:0000259" key="5">
    <source>
        <dbReference type="PROSITE" id="PS50048"/>
    </source>
</evidence>
<dbReference type="AlphaFoldDB" id="A0A1L7X146"/>
<keyword evidence="2" id="KW-0479">Metal-binding</keyword>
<accession>A0A1L7X146</accession>
<dbReference type="GO" id="GO:0000981">
    <property type="term" value="F:DNA-binding transcription factor activity, RNA polymerase II-specific"/>
    <property type="evidence" value="ECO:0007669"/>
    <property type="project" value="InterPro"/>
</dbReference>
<dbReference type="InterPro" id="IPR007219">
    <property type="entry name" value="XnlR_reg_dom"/>
</dbReference>